<dbReference type="Gene3D" id="3.40.1380.20">
    <property type="entry name" value="Pyruvate kinase, C-terminal domain"/>
    <property type="match status" value="1"/>
</dbReference>
<evidence type="ECO:0000313" key="3">
    <source>
        <dbReference type="Proteomes" id="UP000317650"/>
    </source>
</evidence>
<evidence type="ECO:0000313" key="2">
    <source>
        <dbReference type="EMBL" id="THU60421.1"/>
    </source>
</evidence>
<dbReference type="STRING" id="52838.A0A4S8JF25"/>
<sequence length="205" mass="22347">MAGQSSDRGIWLGFTPSISGRGGADEEVDAAKVYGFEGGTDEVMWGFTWVGYLVLLVSFEEDALASVVSGWRGSIKCGKFRSGIRGLVVMGSGCMTVVRGMIAVTANSLEVDAFFVYTKTGHMASLLSRCRPDCPIFAFTSSTSLRRCLNLQWGLIPFRLSFSYDMESNLNRTFSLLKARGMIQPGDLVIALSDMLQSIQVMHVP</sequence>
<keyword evidence="3" id="KW-1185">Reference proteome</keyword>
<dbReference type="AlphaFoldDB" id="A0A4S8JF25"/>
<gene>
    <name evidence="2" type="ORF">C4D60_Mb07t12530</name>
</gene>
<dbReference type="PANTHER" id="PTHR11817">
    <property type="entry name" value="PYRUVATE KINASE"/>
    <property type="match status" value="1"/>
</dbReference>
<feature type="domain" description="Pyruvate kinase C-terminal" evidence="1">
    <location>
        <begin position="104"/>
        <end position="195"/>
    </location>
</feature>
<comment type="caution">
    <text evidence="2">The sequence shown here is derived from an EMBL/GenBank/DDBJ whole genome shotgun (WGS) entry which is preliminary data.</text>
</comment>
<reference evidence="2 3" key="1">
    <citation type="journal article" date="2019" name="Nat. Plants">
        <title>Genome sequencing of Musa balbisiana reveals subgenome evolution and function divergence in polyploid bananas.</title>
        <authorList>
            <person name="Yao X."/>
        </authorList>
    </citation>
    <scope>NUCLEOTIDE SEQUENCE [LARGE SCALE GENOMIC DNA]</scope>
    <source>
        <strain evidence="3">cv. DH-PKW</strain>
        <tissue evidence="2">Leaves</tissue>
    </source>
</reference>
<dbReference type="GO" id="GO:0000287">
    <property type="term" value="F:magnesium ion binding"/>
    <property type="evidence" value="ECO:0007669"/>
    <property type="project" value="InterPro"/>
</dbReference>
<dbReference type="Proteomes" id="UP000317650">
    <property type="component" value="Chromosome 7"/>
</dbReference>
<dbReference type="InterPro" id="IPR001697">
    <property type="entry name" value="Pyr_Knase"/>
</dbReference>
<dbReference type="GO" id="GO:0030955">
    <property type="term" value="F:potassium ion binding"/>
    <property type="evidence" value="ECO:0007669"/>
    <property type="project" value="InterPro"/>
</dbReference>
<evidence type="ECO:0000259" key="1">
    <source>
        <dbReference type="Pfam" id="PF02887"/>
    </source>
</evidence>
<proteinExistence type="predicted"/>
<dbReference type="InterPro" id="IPR015795">
    <property type="entry name" value="Pyrv_Knase_C"/>
</dbReference>
<dbReference type="Pfam" id="PF02887">
    <property type="entry name" value="PK_C"/>
    <property type="match status" value="1"/>
</dbReference>
<name>A0A4S8JF25_MUSBA</name>
<dbReference type="EMBL" id="PYDT01000005">
    <property type="protein sequence ID" value="THU60421.1"/>
    <property type="molecule type" value="Genomic_DNA"/>
</dbReference>
<dbReference type="InterPro" id="IPR036918">
    <property type="entry name" value="Pyrv_Knase_C_sf"/>
</dbReference>
<dbReference type="GO" id="GO:0004743">
    <property type="term" value="F:pyruvate kinase activity"/>
    <property type="evidence" value="ECO:0007669"/>
    <property type="project" value="InterPro"/>
</dbReference>
<organism evidence="2 3">
    <name type="scientific">Musa balbisiana</name>
    <name type="common">Banana</name>
    <dbReference type="NCBI Taxonomy" id="52838"/>
    <lineage>
        <taxon>Eukaryota</taxon>
        <taxon>Viridiplantae</taxon>
        <taxon>Streptophyta</taxon>
        <taxon>Embryophyta</taxon>
        <taxon>Tracheophyta</taxon>
        <taxon>Spermatophyta</taxon>
        <taxon>Magnoliopsida</taxon>
        <taxon>Liliopsida</taxon>
        <taxon>Zingiberales</taxon>
        <taxon>Musaceae</taxon>
        <taxon>Musa</taxon>
    </lineage>
</organism>
<protein>
    <recommendedName>
        <fullName evidence="1">Pyruvate kinase C-terminal domain-containing protein</fullName>
    </recommendedName>
</protein>
<accession>A0A4S8JF25</accession>
<dbReference type="SUPFAM" id="SSF52935">
    <property type="entry name" value="PK C-terminal domain-like"/>
    <property type="match status" value="1"/>
</dbReference>